<sequence>MRTVLDTKSSQPQTGQLRHSSLRSDRTPATGAVHILSIVWFPKIRDLSYPVRRNYVIKTREATPSKNLQTIKQSLIVRIQGIPKHSERLCLSLAMCSPDWCKMQPA</sequence>
<dbReference type="EMBL" id="JPKZ01001923">
    <property type="protein sequence ID" value="KHN79402.1"/>
    <property type="molecule type" value="Genomic_DNA"/>
</dbReference>
<dbReference type="Proteomes" id="UP000031036">
    <property type="component" value="Unassembled WGS sequence"/>
</dbReference>
<reference evidence="2 3" key="1">
    <citation type="submission" date="2014-11" db="EMBL/GenBank/DDBJ databases">
        <title>Genetic blueprint of the zoonotic pathogen Toxocara canis.</title>
        <authorList>
            <person name="Zhu X.-Q."/>
            <person name="Korhonen P.K."/>
            <person name="Cai H."/>
            <person name="Young N.D."/>
            <person name="Nejsum P."/>
            <person name="von Samson-Himmelstjerna G."/>
            <person name="Boag P.R."/>
            <person name="Tan P."/>
            <person name="Li Q."/>
            <person name="Min J."/>
            <person name="Yang Y."/>
            <person name="Wang X."/>
            <person name="Fang X."/>
            <person name="Hall R.S."/>
            <person name="Hofmann A."/>
            <person name="Sternberg P.W."/>
            <person name="Jex A.R."/>
            <person name="Gasser R.B."/>
        </authorList>
    </citation>
    <scope>NUCLEOTIDE SEQUENCE [LARGE SCALE GENOMIC DNA]</scope>
    <source>
        <strain evidence="2">PN_DK_2014</strain>
    </source>
</reference>
<protein>
    <submittedName>
        <fullName evidence="2">Uncharacterized protein</fullName>
    </submittedName>
</protein>
<proteinExistence type="predicted"/>
<name>A0A0B2VDB4_TOXCA</name>
<evidence type="ECO:0000313" key="2">
    <source>
        <dbReference type="EMBL" id="KHN79402.1"/>
    </source>
</evidence>
<gene>
    <name evidence="2" type="ORF">Tcan_10454</name>
</gene>
<feature type="compositionally biased region" description="Polar residues" evidence="1">
    <location>
        <begin position="1"/>
        <end position="19"/>
    </location>
</feature>
<comment type="caution">
    <text evidence="2">The sequence shown here is derived from an EMBL/GenBank/DDBJ whole genome shotgun (WGS) entry which is preliminary data.</text>
</comment>
<organism evidence="2 3">
    <name type="scientific">Toxocara canis</name>
    <name type="common">Canine roundworm</name>
    <dbReference type="NCBI Taxonomy" id="6265"/>
    <lineage>
        <taxon>Eukaryota</taxon>
        <taxon>Metazoa</taxon>
        <taxon>Ecdysozoa</taxon>
        <taxon>Nematoda</taxon>
        <taxon>Chromadorea</taxon>
        <taxon>Rhabditida</taxon>
        <taxon>Spirurina</taxon>
        <taxon>Ascaridomorpha</taxon>
        <taxon>Ascaridoidea</taxon>
        <taxon>Toxocaridae</taxon>
        <taxon>Toxocara</taxon>
    </lineage>
</organism>
<feature type="region of interest" description="Disordered" evidence="1">
    <location>
        <begin position="1"/>
        <end position="27"/>
    </location>
</feature>
<dbReference type="AlphaFoldDB" id="A0A0B2VDB4"/>
<accession>A0A0B2VDB4</accession>
<keyword evidence="3" id="KW-1185">Reference proteome</keyword>
<evidence type="ECO:0000313" key="3">
    <source>
        <dbReference type="Proteomes" id="UP000031036"/>
    </source>
</evidence>
<evidence type="ECO:0000256" key="1">
    <source>
        <dbReference type="SAM" id="MobiDB-lite"/>
    </source>
</evidence>